<evidence type="ECO:0000313" key="2">
    <source>
        <dbReference type="Proteomes" id="UP001165101"/>
    </source>
</evidence>
<accession>A0ACB5TF84</accession>
<gene>
    <name evidence="1" type="ORF">Cboi01_000047900</name>
</gene>
<sequence length="184" mass="21901">MPKYYCDYCKSYLTHDSLSVRKSHLSGKNHIRFYCKFYEDQARKNGLLIKEDIIYEFPFDEVYKDMPGRSSSQQERYKEQLQKPQEDYYQNQQFGNNRDNNGHNNNRYNNHNNNNYNNNINGGDKRYAAQVYRNKLESNGLPPPPSLYGLPVPPPSVYHYNVTEERQKMYDAVNNQNIINSEKF</sequence>
<protein>
    <submittedName>
        <fullName evidence="1">Unnamed protein product</fullName>
    </submittedName>
</protein>
<dbReference type="Proteomes" id="UP001165101">
    <property type="component" value="Unassembled WGS sequence"/>
</dbReference>
<keyword evidence="2" id="KW-1185">Reference proteome</keyword>
<proteinExistence type="predicted"/>
<reference evidence="1" key="1">
    <citation type="submission" date="2023-04" db="EMBL/GenBank/DDBJ databases">
        <title>Candida boidinii NBRC 1967.</title>
        <authorList>
            <person name="Ichikawa N."/>
            <person name="Sato H."/>
            <person name="Tonouchi N."/>
        </authorList>
    </citation>
    <scope>NUCLEOTIDE SEQUENCE</scope>
    <source>
        <strain evidence="1">NBRC 1967</strain>
    </source>
</reference>
<organism evidence="1 2">
    <name type="scientific">Candida boidinii</name>
    <name type="common">Yeast</name>
    <dbReference type="NCBI Taxonomy" id="5477"/>
    <lineage>
        <taxon>Eukaryota</taxon>
        <taxon>Fungi</taxon>
        <taxon>Dikarya</taxon>
        <taxon>Ascomycota</taxon>
        <taxon>Saccharomycotina</taxon>
        <taxon>Pichiomycetes</taxon>
        <taxon>Pichiales</taxon>
        <taxon>Pichiaceae</taxon>
        <taxon>Ogataea</taxon>
        <taxon>Ogataea/Candida clade</taxon>
    </lineage>
</organism>
<dbReference type="EMBL" id="BSXV01000125">
    <property type="protein sequence ID" value="GME87633.1"/>
    <property type="molecule type" value="Genomic_DNA"/>
</dbReference>
<comment type="caution">
    <text evidence="1">The sequence shown here is derived from an EMBL/GenBank/DDBJ whole genome shotgun (WGS) entry which is preliminary data.</text>
</comment>
<name>A0ACB5TF84_CANBO</name>
<evidence type="ECO:0000313" key="1">
    <source>
        <dbReference type="EMBL" id="GME87633.1"/>
    </source>
</evidence>